<dbReference type="EMBL" id="CP001344">
    <property type="protein sequence ID" value="ACL45293.1"/>
    <property type="molecule type" value="Genomic_DNA"/>
</dbReference>
<accession>B8HL61</accession>
<dbReference type="HOGENOM" id="CLU_2896574_0_0_3"/>
<gene>
    <name evidence="2" type="ordered locus">Cyan7425_2953</name>
</gene>
<protein>
    <submittedName>
        <fullName evidence="2">Uncharacterized protein</fullName>
    </submittedName>
</protein>
<evidence type="ECO:0000313" key="2">
    <source>
        <dbReference type="EMBL" id="ACL45293.1"/>
    </source>
</evidence>
<sequence>MNDLKFPAPSPKATAADPQAKKSYHSPGLSKYGSITNLTTEVGFGGLLDGNVEGLKTQEGEG</sequence>
<name>B8HL61_CYAP4</name>
<evidence type="ECO:0000256" key="1">
    <source>
        <dbReference type="SAM" id="MobiDB-lite"/>
    </source>
</evidence>
<organism evidence="2">
    <name type="scientific">Cyanothece sp. (strain PCC 7425 / ATCC 29141)</name>
    <dbReference type="NCBI Taxonomy" id="395961"/>
    <lineage>
        <taxon>Bacteria</taxon>
        <taxon>Bacillati</taxon>
        <taxon>Cyanobacteriota</taxon>
        <taxon>Cyanophyceae</taxon>
        <taxon>Gomontiellales</taxon>
        <taxon>Cyanothecaceae</taxon>
        <taxon>Cyanothece</taxon>
    </lineage>
</organism>
<dbReference type="KEGG" id="cyn:Cyan7425_2953"/>
<feature type="region of interest" description="Disordered" evidence="1">
    <location>
        <begin position="1"/>
        <end position="29"/>
    </location>
</feature>
<dbReference type="STRING" id="395961.Cyan7425_2953"/>
<reference evidence="2" key="1">
    <citation type="submission" date="2009-01" db="EMBL/GenBank/DDBJ databases">
        <title>Complete sequence of chromosome Cyanothece sp. PCC 7425.</title>
        <authorList>
            <consortium name="US DOE Joint Genome Institute"/>
            <person name="Lucas S."/>
            <person name="Copeland A."/>
            <person name="Lapidus A."/>
            <person name="Glavina del Rio T."/>
            <person name="Dalin E."/>
            <person name="Tice H."/>
            <person name="Bruce D."/>
            <person name="Goodwin L."/>
            <person name="Pitluck S."/>
            <person name="Sims D."/>
            <person name="Meineke L."/>
            <person name="Brettin T."/>
            <person name="Detter J.C."/>
            <person name="Han C."/>
            <person name="Larimer F."/>
            <person name="Land M."/>
            <person name="Hauser L."/>
            <person name="Kyrpides N."/>
            <person name="Ovchinnikova G."/>
            <person name="Liberton M."/>
            <person name="Stoeckel J."/>
            <person name="Banerjee A."/>
            <person name="Singh A."/>
            <person name="Page L."/>
            <person name="Sato H."/>
            <person name="Zhao L."/>
            <person name="Sherman L."/>
            <person name="Pakrasi H."/>
            <person name="Richardson P."/>
        </authorList>
    </citation>
    <scope>NUCLEOTIDE SEQUENCE</scope>
    <source>
        <strain evidence="2">PCC 7425</strain>
    </source>
</reference>
<dbReference type="AlphaFoldDB" id="B8HL61"/>
<proteinExistence type="predicted"/>